<reference evidence="2 3" key="1">
    <citation type="submission" date="2022-08" db="EMBL/GenBank/DDBJ databases">
        <title>novel species in genus Aeromicrobium.</title>
        <authorList>
            <person name="Ye L."/>
        </authorList>
    </citation>
    <scope>NUCLEOTIDE SEQUENCE [LARGE SCALE GENOMIC DNA]</scope>
    <source>
        <strain evidence="3">zg-Y1379</strain>
    </source>
</reference>
<dbReference type="GO" id="GO:0004527">
    <property type="term" value="F:exonuclease activity"/>
    <property type="evidence" value="ECO:0007669"/>
    <property type="project" value="UniProtKB-KW"/>
</dbReference>
<dbReference type="InterPro" id="IPR004843">
    <property type="entry name" value="Calcineurin-like_PHP"/>
</dbReference>
<keyword evidence="2" id="KW-0540">Nuclease</keyword>
<dbReference type="RefSeq" id="WP_232399819.1">
    <property type="nucleotide sequence ID" value="NZ_CP102173.1"/>
</dbReference>
<dbReference type="PANTHER" id="PTHR30337:SF0">
    <property type="entry name" value="NUCLEASE SBCCD SUBUNIT D"/>
    <property type="match status" value="1"/>
</dbReference>
<dbReference type="PIRSF" id="PIRSF033093">
    <property type="entry name" value="UCP_ML1119"/>
    <property type="match status" value="1"/>
</dbReference>
<accession>A0ABY5M263</accession>
<name>A0ABY5M263_9ACTN</name>
<gene>
    <name evidence="2" type="ORF">NQV15_10570</name>
</gene>
<dbReference type="Proteomes" id="UP001316184">
    <property type="component" value="Chromosome"/>
</dbReference>
<keyword evidence="2" id="KW-0378">Hydrolase</keyword>
<dbReference type="InterPro" id="IPR029052">
    <property type="entry name" value="Metallo-depent_PP-like"/>
</dbReference>
<dbReference type="PANTHER" id="PTHR30337">
    <property type="entry name" value="COMPONENT OF ATP-DEPENDENT DSDNA EXONUCLEASE"/>
    <property type="match status" value="1"/>
</dbReference>
<organism evidence="2 3">
    <name type="scientific">Aeromicrobium wangtongii</name>
    <dbReference type="NCBI Taxonomy" id="2969247"/>
    <lineage>
        <taxon>Bacteria</taxon>
        <taxon>Bacillati</taxon>
        <taxon>Actinomycetota</taxon>
        <taxon>Actinomycetes</taxon>
        <taxon>Propionibacteriales</taxon>
        <taxon>Nocardioidaceae</taxon>
        <taxon>Aeromicrobium</taxon>
    </lineage>
</organism>
<evidence type="ECO:0000313" key="3">
    <source>
        <dbReference type="Proteomes" id="UP001316184"/>
    </source>
</evidence>
<dbReference type="Gene3D" id="3.60.21.10">
    <property type="match status" value="1"/>
</dbReference>
<sequence>MRFIATADWQLGMTAHYLGDEARPRFAQARIDAIRSIGRVAADRGAELVLVCGDVFESNQLDRVVVARAFDALREVTVPVWLLPGNHDPLDASSIYRSKEFLEGCPEHVHVLDRPGVHLAGEGVEIVAAPWYSKAPLSDLVADALADVEPATDVVRIVAGHGTVLGIDRDDPAGISGPALEAAIAAGRAQFAVLGDRHSTTEVSGRIWYPGAPEVTSRREHDPGNVLVVDVDHQQVAVESVRVGTWTYAHHQAELTSEADVDELERWLSGLPAKDRTAVWLSLTGALTVGEKARLDTILDTSRDLFALIDLWERHSDLVVTPAEGEFGDLGLTGFARDAVEELTGRLAGDDAQAARDALGLLYRFSRDGAA</sequence>
<proteinExistence type="predicted"/>
<evidence type="ECO:0000313" key="2">
    <source>
        <dbReference type="EMBL" id="UUP12300.1"/>
    </source>
</evidence>
<dbReference type="EMBL" id="CP102173">
    <property type="protein sequence ID" value="UUP12300.1"/>
    <property type="molecule type" value="Genomic_DNA"/>
</dbReference>
<dbReference type="InterPro" id="IPR014577">
    <property type="entry name" value="UCP033093_metalloPase"/>
</dbReference>
<dbReference type="Pfam" id="PF00149">
    <property type="entry name" value="Metallophos"/>
    <property type="match status" value="1"/>
</dbReference>
<protein>
    <submittedName>
        <fullName evidence="2">Exonuclease SbcCD subunit D</fullName>
    </submittedName>
</protein>
<keyword evidence="2" id="KW-0269">Exonuclease</keyword>
<dbReference type="InterPro" id="IPR050535">
    <property type="entry name" value="DNA_Repair-Maintenance_Comp"/>
</dbReference>
<dbReference type="SUPFAM" id="SSF56300">
    <property type="entry name" value="Metallo-dependent phosphatases"/>
    <property type="match status" value="1"/>
</dbReference>
<evidence type="ECO:0000259" key="1">
    <source>
        <dbReference type="Pfam" id="PF00149"/>
    </source>
</evidence>
<feature type="domain" description="Calcineurin-like phosphoesterase" evidence="1">
    <location>
        <begin position="1"/>
        <end position="177"/>
    </location>
</feature>
<keyword evidence="3" id="KW-1185">Reference proteome</keyword>